<feature type="transmembrane region" description="Helical" evidence="5">
    <location>
        <begin position="12"/>
        <end position="36"/>
    </location>
</feature>
<sequence>MHLYRPKVPVCVAMACSGVALSFQLAAVIGTGWLVWSFTMNRYTIGKGLFRYCVEFTDTCSTYDKPEDWIKACQAFSMLALGAMFGSFVVGILHILREDAQGLTLLAAGVNVVAAVNVAVEVGVYAAENNDLIMNSMMITISYGYCFYLSIAAGALSVVAAILYVVGRVPVRQ</sequence>
<dbReference type="InterPro" id="IPR004031">
    <property type="entry name" value="PMP22/EMP/MP20/Claudin"/>
</dbReference>
<dbReference type="Pfam" id="PF00822">
    <property type="entry name" value="PMP22_Claudin"/>
    <property type="match status" value="1"/>
</dbReference>
<evidence type="ECO:0000256" key="3">
    <source>
        <dbReference type="ARBA" id="ARBA00022989"/>
    </source>
</evidence>
<evidence type="ECO:0000256" key="5">
    <source>
        <dbReference type="SAM" id="Phobius"/>
    </source>
</evidence>
<dbReference type="PANTHER" id="PTHR10671:SF108">
    <property type="entry name" value="CLAUDIN FAMILY PROTEIN-RELATED"/>
    <property type="match status" value="1"/>
</dbReference>
<evidence type="ECO:0000313" key="6">
    <source>
        <dbReference type="EMBL" id="PVD32086.1"/>
    </source>
</evidence>
<evidence type="ECO:0000256" key="4">
    <source>
        <dbReference type="ARBA" id="ARBA00023136"/>
    </source>
</evidence>
<evidence type="ECO:0000256" key="2">
    <source>
        <dbReference type="ARBA" id="ARBA00022692"/>
    </source>
</evidence>
<evidence type="ECO:0000256" key="1">
    <source>
        <dbReference type="ARBA" id="ARBA00004141"/>
    </source>
</evidence>
<evidence type="ECO:0008006" key="8">
    <source>
        <dbReference type="Google" id="ProtNLM"/>
    </source>
</evidence>
<evidence type="ECO:0000313" key="7">
    <source>
        <dbReference type="Proteomes" id="UP000245119"/>
    </source>
</evidence>
<keyword evidence="2 5" id="KW-0812">Transmembrane</keyword>
<dbReference type="PANTHER" id="PTHR10671">
    <property type="entry name" value="EPITHELIAL MEMBRANE PROTEIN-RELATED"/>
    <property type="match status" value="1"/>
</dbReference>
<feature type="transmembrane region" description="Helical" evidence="5">
    <location>
        <begin position="75"/>
        <end position="96"/>
    </location>
</feature>
<dbReference type="OrthoDB" id="6152455at2759"/>
<feature type="transmembrane region" description="Helical" evidence="5">
    <location>
        <begin position="103"/>
        <end position="127"/>
    </location>
</feature>
<comment type="caution">
    <text evidence="6">The sequence shown here is derived from an EMBL/GenBank/DDBJ whole genome shotgun (WGS) entry which is preliminary data.</text>
</comment>
<keyword evidence="7" id="KW-1185">Reference proteome</keyword>
<keyword evidence="3 5" id="KW-1133">Transmembrane helix</keyword>
<feature type="transmembrane region" description="Helical" evidence="5">
    <location>
        <begin position="147"/>
        <end position="167"/>
    </location>
</feature>
<comment type="subcellular location">
    <subcellularLocation>
        <location evidence="1">Membrane</location>
        <topology evidence="1">Multi-pass membrane protein</topology>
    </subcellularLocation>
</comment>
<dbReference type="InterPro" id="IPR050579">
    <property type="entry name" value="PMP-22/EMP/MP20-like"/>
</dbReference>
<keyword evidence="4 5" id="KW-0472">Membrane</keyword>
<protein>
    <recommendedName>
        <fullName evidence="8">Claudin</fullName>
    </recommendedName>
</protein>
<dbReference type="EMBL" id="PZQS01000004">
    <property type="protein sequence ID" value="PVD32086.1"/>
    <property type="molecule type" value="Genomic_DNA"/>
</dbReference>
<name>A0A2T7PF81_POMCA</name>
<dbReference type="AlphaFoldDB" id="A0A2T7PF81"/>
<proteinExistence type="predicted"/>
<dbReference type="Proteomes" id="UP000245119">
    <property type="component" value="Linkage Group LG4"/>
</dbReference>
<dbReference type="Gene3D" id="1.20.140.150">
    <property type="match status" value="1"/>
</dbReference>
<accession>A0A2T7PF81</accession>
<reference evidence="6 7" key="1">
    <citation type="submission" date="2018-04" db="EMBL/GenBank/DDBJ databases">
        <title>The genome of golden apple snail Pomacea canaliculata provides insight into stress tolerance and invasive adaptation.</title>
        <authorList>
            <person name="Liu C."/>
            <person name="Liu B."/>
            <person name="Ren Y."/>
            <person name="Zhang Y."/>
            <person name="Wang H."/>
            <person name="Li S."/>
            <person name="Jiang F."/>
            <person name="Yin L."/>
            <person name="Zhang G."/>
            <person name="Qian W."/>
            <person name="Fan W."/>
        </authorList>
    </citation>
    <scope>NUCLEOTIDE SEQUENCE [LARGE SCALE GENOMIC DNA]</scope>
    <source>
        <strain evidence="6">SZHN2017</strain>
        <tissue evidence="6">Muscle</tissue>
    </source>
</reference>
<dbReference type="GO" id="GO:0005886">
    <property type="term" value="C:plasma membrane"/>
    <property type="evidence" value="ECO:0007669"/>
    <property type="project" value="TreeGrafter"/>
</dbReference>
<gene>
    <name evidence="6" type="ORF">C0Q70_07514</name>
</gene>
<organism evidence="6 7">
    <name type="scientific">Pomacea canaliculata</name>
    <name type="common">Golden apple snail</name>
    <dbReference type="NCBI Taxonomy" id="400727"/>
    <lineage>
        <taxon>Eukaryota</taxon>
        <taxon>Metazoa</taxon>
        <taxon>Spiralia</taxon>
        <taxon>Lophotrochozoa</taxon>
        <taxon>Mollusca</taxon>
        <taxon>Gastropoda</taxon>
        <taxon>Caenogastropoda</taxon>
        <taxon>Architaenioglossa</taxon>
        <taxon>Ampullarioidea</taxon>
        <taxon>Ampullariidae</taxon>
        <taxon>Pomacea</taxon>
    </lineage>
</organism>